<dbReference type="GO" id="GO:0000981">
    <property type="term" value="F:DNA-binding transcription factor activity, RNA polymerase II-specific"/>
    <property type="evidence" value="ECO:0007669"/>
    <property type="project" value="InterPro"/>
</dbReference>
<evidence type="ECO:0000256" key="2">
    <source>
        <dbReference type="ARBA" id="ARBA00023015"/>
    </source>
</evidence>
<dbReference type="Pfam" id="PF00172">
    <property type="entry name" value="Zn_clus"/>
    <property type="match status" value="1"/>
</dbReference>
<feature type="compositionally biased region" description="Basic and acidic residues" evidence="5">
    <location>
        <begin position="767"/>
        <end position="777"/>
    </location>
</feature>
<evidence type="ECO:0000256" key="1">
    <source>
        <dbReference type="ARBA" id="ARBA00022833"/>
    </source>
</evidence>
<feature type="compositionally biased region" description="Low complexity" evidence="5">
    <location>
        <begin position="948"/>
        <end position="966"/>
    </location>
</feature>
<comment type="caution">
    <text evidence="7">The sequence shown here is derived from an EMBL/GenBank/DDBJ whole genome shotgun (WGS) entry which is preliminary data.</text>
</comment>
<keyword evidence="8" id="KW-1185">Reference proteome</keyword>
<dbReference type="STRING" id="5486.A0A367YQA6"/>
<feature type="region of interest" description="Disordered" evidence="5">
    <location>
        <begin position="154"/>
        <end position="243"/>
    </location>
</feature>
<evidence type="ECO:0000256" key="5">
    <source>
        <dbReference type="SAM" id="MobiDB-lite"/>
    </source>
</evidence>
<organism evidence="7 8">
    <name type="scientific">Candida viswanathii</name>
    <dbReference type="NCBI Taxonomy" id="5486"/>
    <lineage>
        <taxon>Eukaryota</taxon>
        <taxon>Fungi</taxon>
        <taxon>Dikarya</taxon>
        <taxon>Ascomycota</taxon>
        <taxon>Saccharomycotina</taxon>
        <taxon>Pichiomycetes</taxon>
        <taxon>Debaryomycetaceae</taxon>
        <taxon>Candida/Lodderomyces clade</taxon>
        <taxon>Candida</taxon>
    </lineage>
</organism>
<evidence type="ECO:0000313" key="8">
    <source>
        <dbReference type="Proteomes" id="UP000253472"/>
    </source>
</evidence>
<dbReference type="EMBL" id="QLNQ01000001">
    <property type="protein sequence ID" value="RCK67729.1"/>
    <property type="molecule type" value="Genomic_DNA"/>
</dbReference>
<dbReference type="CDD" id="cd00067">
    <property type="entry name" value="GAL4"/>
    <property type="match status" value="1"/>
</dbReference>
<dbReference type="PANTHER" id="PTHR31668">
    <property type="entry name" value="GLUCOSE TRANSPORT TRANSCRIPTION REGULATOR RGT1-RELATED-RELATED"/>
    <property type="match status" value="1"/>
</dbReference>
<dbReference type="SUPFAM" id="SSF57701">
    <property type="entry name" value="Zn2/Cys6 DNA-binding domain"/>
    <property type="match status" value="1"/>
</dbReference>
<dbReference type="PROSITE" id="PS00463">
    <property type="entry name" value="ZN2_CY6_FUNGAL_1"/>
    <property type="match status" value="1"/>
</dbReference>
<dbReference type="Proteomes" id="UP000253472">
    <property type="component" value="Unassembled WGS sequence"/>
</dbReference>
<keyword evidence="4" id="KW-0539">Nucleus</keyword>
<dbReference type="GO" id="GO:0008270">
    <property type="term" value="F:zinc ion binding"/>
    <property type="evidence" value="ECO:0007669"/>
    <property type="project" value="InterPro"/>
</dbReference>
<dbReference type="InterPro" id="IPR001138">
    <property type="entry name" value="Zn2Cys6_DnaBD"/>
</dbReference>
<reference evidence="7 8" key="1">
    <citation type="submission" date="2018-06" db="EMBL/GenBank/DDBJ databases">
        <title>Whole genome sequencing of Candida tropicalis (genome annotated by CSBL at Korea University).</title>
        <authorList>
            <person name="Ahn J."/>
        </authorList>
    </citation>
    <scope>NUCLEOTIDE SEQUENCE [LARGE SCALE GENOMIC DNA]</scope>
    <source>
        <strain evidence="7 8">ATCC 20962</strain>
    </source>
</reference>
<evidence type="ECO:0000313" key="7">
    <source>
        <dbReference type="EMBL" id="RCK67729.1"/>
    </source>
</evidence>
<sequence>MNSNPDNNYTPLLKDESRSTINSSITTTTTATTGSSSITPGQFAFDSGAVSSVPAVESALTNFFSGANTKQSSITKLTNRHTTSKNPRKKRGTNIRACDACALKKVKCDTNRPCNHCQANHIACTQNRERKKSGPKTLTKKALESINKLSEVIEKNTNGNKRPELGKRTSSRSFSRSPSDELMDEDITGTEQPTGEEARSTSHSISPVLSTGSSVTPNSNTIKQEQQGQGQQQQQQQQQQHFEPMHQHVLQELKTQYPSGANSSLASALGSTANLTATDIEEYIVSPFHLIENLNLIGEEPAIHELIKPLSTPTVIEHYVVLVDFLKSHYPDRQDNETGYNPRHEDLNFVEHHDDSLYLSTLLVILTLNQIVAEILIKLKKQKFKGLKRYPKKYLLFRPFKHFKNLCHYKLLEVLTLVEKNFIVPPTIPQNRINIHSNSKGQNVVGNANANSNSPNNLLLFLHLNQYEIYYNLSLALIQLCNYYHILNLTNTLNSTNLSSNNYGNEAQEHQKILTLHRAITFFLLINLRSNDQAGPVTELYELIYSFERYYLVLSSHNYNINVTRNNVIILHLQSASFQGKGYIYELMQMLTNQGLINDLCYRSNFNVLLDYAKPVQGYYECKSQIKALTPVEPIHQVIENIILFKILLTKPLLFSECKQELVEVLTNLNALLEANNNDIFKVKLSNYQILQPMLHCLKIFLEIKTIEVKSGFNSNKIALNDQMILVKFSDNLILHFPFFNNINKLIRAHKILNNWFLNLSEIRKDDEQQQQHDPLRPEQPQPRTPAQLPTLPEVSQLQTVPQFPPPQQPPQQAQFSPAHMSQGTPQHIDGGLLSYEILPLTPSLHQTNLQMRIASQIDLQGLLDFDSMLQNNNLNVNANNNTNSTNGANIASGSTNISPPIPVVHQGHQADDEEDEEDNGFMSITPLNQHGHKFLNNFDTQAGASGGANSAGPSVNNSGVPIVNNPAPPPPSDVNNPPGAASSVKSSESFTYLFNW</sequence>
<evidence type="ECO:0000256" key="4">
    <source>
        <dbReference type="ARBA" id="ARBA00023242"/>
    </source>
</evidence>
<evidence type="ECO:0000259" key="6">
    <source>
        <dbReference type="PROSITE" id="PS50048"/>
    </source>
</evidence>
<name>A0A367YQA6_9ASCO</name>
<dbReference type="InterPro" id="IPR050797">
    <property type="entry name" value="Carb_Metab_Trans_Reg"/>
</dbReference>
<dbReference type="Gene3D" id="4.10.240.10">
    <property type="entry name" value="Zn(2)-C6 fungal-type DNA-binding domain"/>
    <property type="match status" value="1"/>
</dbReference>
<dbReference type="PANTHER" id="PTHR31668:SF30">
    <property type="entry name" value="ZN(II)2CYS6 TRANSCRIPTION FACTOR (EUROFUNG)"/>
    <property type="match status" value="1"/>
</dbReference>
<keyword evidence="1" id="KW-0862">Zinc</keyword>
<dbReference type="AlphaFoldDB" id="A0A367YQA6"/>
<evidence type="ECO:0000256" key="3">
    <source>
        <dbReference type="ARBA" id="ARBA00023163"/>
    </source>
</evidence>
<dbReference type="SMART" id="SM00066">
    <property type="entry name" value="GAL4"/>
    <property type="match status" value="1"/>
</dbReference>
<feature type="compositionally biased region" description="Polar residues" evidence="5">
    <location>
        <begin position="201"/>
        <end position="223"/>
    </location>
</feature>
<accession>A0A367YQA6</accession>
<keyword evidence="3" id="KW-0804">Transcription</keyword>
<feature type="domain" description="Zn(2)-C6 fungal-type" evidence="6">
    <location>
        <begin position="97"/>
        <end position="126"/>
    </location>
</feature>
<protein>
    <recommendedName>
        <fullName evidence="6">Zn(2)-C6 fungal-type domain-containing protein</fullName>
    </recommendedName>
</protein>
<keyword evidence="2" id="KW-0805">Transcription regulation</keyword>
<feature type="region of interest" description="Disordered" evidence="5">
    <location>
        <begin position="940"/>
        <end position="991"/>
    </location>
</feature>
<dbReference type="OrthoDB" id="2534600at2759"/>
<feature type="region of interest" description="Disordered" evidence="5">
    <location>
        <begin position="767"/>
        <end position="828"/>
    </location>
</feature>
<dbReference type="PROSITE" id="PS50048">
    <property type="entry name" value="ZN2_CY6_FUNGAL_2"/>
    <property type="match status" value="1"/>
</dbReference>
<proteinExistence type="predicted"/>
<gene>
    <name evidence="7" type="ORF">Cantr_02405</name>
</gene>
<feature type="compositionally biased region" description="Low complexity" evidence="5">
    <location>
        <begin position="224"/>
        <end position="240"/>
    </location>
</feature>
<dbReference type="InterPro" id="IPR036864">
    <property type="entry name" value="Zn2-C6_fun-type_DNA-bd_sf"/>
</dbReference>